<evidence type="ECO:0000313" key="2">
    <source>
        <dbReference type="EMBL" id="AIE59337.1"/>
    </source>
</evidence>
<proteinExistence type="predicted"/>
<protein>
    <submittedName>
        <fullName evidence="2">Uncharacterized protein</fullName>
    </submittedName>
</protein>
<dbReference type="AlphaFoldDB" id="I3E7P3"/>
<name>I3E7P3_BACMM</name>
<dbReference type="KEGG" id="bmet:BMMGA3_04485"/>
<dbReference type="Proteomes" id="UP000027602">
    <property type="component" value="Chromosome"/>
</dbReference>
<feature type="region of interest" description="Disordered" evidence="1">
    <location>
        <begin position="1"/>
        <end position="32"/>
    </location>
</feature>
<sequence length="100" mass="11776">MEDAQKEDQEVKTMENASKSKDIPNVDKMQEDPFRRFMFGPRRQLPESKAQDFRSNNDGDQIDYMLLMENIDMLLDSAKQLKPILNKITPIINQFIKKNK</sequence>
<evidence type="ECO:0000256" key="1">
    <source>
        <dbReference type="SAM" id="MobiDB-lite"/>
    </source>
</evidence>
<reference evidence="2 3" key="1">
    <citation type="journal article" date="2015" name="BMC Genomics">
        <title>Transcriptome analysis of thermophilic methylotrophic Bacillus methanolicus MGA3 using RNA-sequencing provides detailed insights into its previously uncharted transcriptional landscape.</title>
        <authorList>
            <person name="Irla M."/>
            <person name="Neshat A."/>
            <person name="Brautaset T."/>
            <person name="Ruckert C."/>
            <person name="Kalinowski J."/>
            <person name="Wendisch V.F."/>
        </authorList>
    </citation>
    <scope>NUCLEOTIDE SEQUENCE [LARGE SCALE GENOMIC DNA]</scope>
    <source>
        <strain evidence="3">MGA3 / ATCC 53907</strain>
    </source>
</reference>
<organism evidence="2 3">
    <name type="scientific">Bacillus methanolicus (strain MGA3 / ATCC 53907)</name>
    <dbReference type="NCBI Taxonomy" id="796606"/>
    <lineage>
        <taxon>Bacteria</taxon>
        <taxon>Bacillati</taxon>
        <taxon>Bacillota</taxon>
        <taxon>Bacilli</taxon>
        <taxon>Bacillales</taxon>
        <taxon>Bacillaceae</taxon>
        <taxon>Bacillus</taxon>
    </lineage>
</organism>
<dbReference type="HOGENOM" id="CLU_2300098_0_0_9"/>
<dbReference type="OrthoDB" id="2876417at2"/>
<dbReference type="eggNOG" id="ENOG5030DCS">
    <property type="taxonomic scope" value="Bacteria"/>
</dbReference>
<keyword evidence="3" id="KW-1185">Reference proteome</keyword>
<accession>I3E7P3</accession>
<gene>
    <name evidence="2" type="ORF">BMMGA3_04485</name>
</gene>
<dbReference type="EMBL" id="CP007739">
    <property type="protein sequence ID" value="AIE59337.1"/>
    <property type="molecule type" value="Genomic_DNA"/>
</dbReference>
<dbReference type="RefSeq" id="WP_004433594.1">
    <property type="nucleotide sequence ID" value="NZ_ADWW01000002.1"/>
</dbReference>
<evidence type="ECO:0000313" key="3">
    <source>
        <dbReference type="Proteomes" id="UP000027602"/>
    </source>
</evidence>